<dbReference type="Proteomes" id="UP000228987">
    <property type="component" value="Unassembled WGS sequence"/>
</dbReference>
<name>A0A2A5CDW2_9GAMM</name>
<sequence>MGSNVKKMIITSGNFTINGLNNNHEWGLLTEDIDIVESAIEELFDGVGYPDITQSQIEKACAQSKHYSEINPDWGKKPEIISNILESVYSDKDAENLNPQYFLKPIGHSENPVTLESQRDFSKLHQNLHFSKKKPKGVKKGDIVITTAVGAGSLLSYFHVTGSLQHVSDAEIRNDSWTERWPWYMEGRNKSPEFGKSWWQYDLKRQDLLKDFRELYPDTCVTYAGGFTLGTINRGNDKVRITKEFGDFLIDKIKEC</sequence>
<accession>A0A2A5CDW2</accession>
<proteinExistence type="predicted"/>
<dbReference type="AlphaFoldDB" id="A0A2A5CDW2"/>
<evidence type="ECO:0000313" key="1">
    <source>
        <dbReference type="EMBL" id="PCJ42039.1"/>
    </source>
</evidence>
<dbReference type="EMBL" id="NVWI01000003">
    <property type="protein sequence ID" value="PCJ42039.1"/>
    <property type="molecule type" value="Genomic_DNA"/>
</dbReference>
<reference evidence="2" key="1">
    <citation type="submission" date="2017-08" db="EMBL/GenBank/DDBJ databases">
        <title>A dynamic microbial community with high functional redundancy inhabits the cold, oxic subseafloor aquifer.</title>
        <authorList>
            <person name="Tully B.J."/>
            <person name="Wheat C.G."/>
            <person name="Glazer B.T."/>
            <person name="Huber J.A."/>
        </authorList>
    </citation>
    <scope>NUCLEOTIDE SEQUENCE [LARGE SCALE GENOMIC DNA]</scope>
</reference>
<organism evidence="1 2">
    <name type="scientific">SAR86 cluster bacterium</name>
    <dbReference type="NCBI Taxonomy" id="2030880"/>
    <lineage>
        <taxon>Bacteria</taxon>
        <taxon>Pseudomonadati</taxon>
        <taxon>Pseudomonadota</taxon>
        <taxon>Gammaproteobacteria</taxon>
        <taxon>SAR86 cluster</taxon>
    </lineage>
</organism>
<protein>
    <submittedName>
        <fullName evidence="1">Uncharacterized protein</fullName>
    </submittedName>
</protein>
<gene>
    <name evidence="1" type="ORF">COA71_05455</name>
</gene>
<comment type="caution">
    <text evidence="1">The sequence shown here is derived from an EMBL/GenBank/DDBJ whole genome shotgun (WGS) entry which is preliminary data.</text>
</comment>
<dbReference type="Gene3D" id="3.30.870.10">
    <property type="entry name" value="Endonuclease Chain A"/>
    <property type="match status" value="1"/>
</dbReference>
<evidence type="ECO:0000313" key="2">
    <source>
        <dbReference type="Proteomes" id="UP000228987"/>
    </source>
</evidence>